<dbReference type="InterPro" id="IPR017853">
    <property type="entry name" value="GH"/>
</dbReference>
<dbReference type="PANTHER" id="PTHR31352">
    <property type="entry name" value="BETA-AMYLASE 1, CHLOROPLASTIC"/>
    <property type="match status" value="1"/>
</dbReference>
<dbReference type="STRING" id="1890364.A0A2P6NIH0"/>
<dbReference type="InterPro" id="IPR018238">
    <property type="entry name" value="Glyco_hydro_14_CS"/>
</dbReference>
<keyword evidence="10" id="KW-0732">Signal</keyword>
<dbReference type="PANTHER" id="PTHR31352:SF1">
    <property type="entry name" value="BETA-AMYLASE 3, CHLOROPLASTIC"/>
    <property type="match status" value="1"/>
</dbReference>
<evidence type="ECO:0000313" key="11">
    <source>
        <dbReference type="EMBL" id="PRP83732.1"/>
    </source>
</evidence>
<organism evidence="11 12">
    <name type="scientific">Planoprotostelium fungivorum</name>
    <dbReference type="NCBI Taxonomy" id="1890364"/>
    <lineage>
        <taxon>Eukaryota</taxon>
        <taxon>Amoebozoa</taxon>
        <taxon>Evosea</taxon>
        <taxon>Variosea</taxon>
        <taxon>Cavosteliida</taxon>
        <taxon>Cavosteliaceae</taxon>
        <taxon>Planoprotostelium</taxon>
    </lineage>
</organism>
<comment type="caution">
    <text evidence="11">The sequence shown here is derived from an EMBL/GenBank/DDBJ whole genome shotgun (WGS) entry which is preliminary data.</text>
</comment>
<protein>
    <recommendedName>
        <fullName evidence="3 8">Beta-amylase</fullName>
        <ecNumber evidence="3 8">3.2.1.2</ecNumber>
    </recommendedName>
</protein>
<proteinExistence type="inferred from homology"/>
<dbReference type="PRINTS" id="PR00750">
    <property type="entry name" value="BETAAMYLASE"/>
</dbReference>
<keyword evidence="5 8" id="KW-0119">Carbohydrate metabolism</keyword>
<dbReference type="GO" id="GO:0000272">
    <property type="term" value="P:polysaccharide catabolic process"/>
    <property type="evidence" value="ECO:0007669"/>
    <property type="project" value="UniProtKB-KW"/>
</dbReference>
<name>A0A2P6NIH0_9EUKA</name>
<dbReference type="GO" id="GO:0016161">
    <property type="term" value="F:beta-amylase activity"/>
    <property type="evidence" value="ECO:0007669"/>
    <property type="project" value="UniProtKB-EC"/>
</dbReference>
<dbReference type="OrthoDB" id="1660156at2759"/>
<gene>
    <name evidence="11" type="ORF">PROFUN_09064</name>
</gene>
<accession>A0A2P6NIH0</accession>
<evidence type="ECO:0000256" key="5">
    <source>
        <dbReference type="ARBA" id="ARBA00023277"/>
    </source>
</evidence>
<dbReference type="EMBL" id="MDYQ01000077">
    <property type="protein sequence ID" value="PRP83732.1"/>
    <property type="molecule type" value="Genomic_DNA"/>
</dbReference>
<dbReference type="EC" id="3.2.1.2" evidence="3 8"/>
<evidence type="ECO:0000256" key="4">
    <source>
        <dbReference type="ARBA" id="ARBA00022801"/>
    </source>
</evidence>
<dbReference type="InParanoid" id="A0A2P6NIH0"/>
<feature type="signal peptide" evidence="10">
    <location>
        <begin position="1"/>
        <end position="17"/>
    </location>
</feature>
<dbReference type="Proteomes" id="UP000241769">
    <property type="component" value="Unassembled WGS sequence"/>
</dbReference>
<feature type="chain" id="PRO_5015154549" description="Beta-amylase" evidence="10">
    <location>
        <begin position="18"/>
        <end position="500"/>
    </location>
</feature>
<comment type="similarity">
    <text evidence="2 8">Belongs to the glycosyl hydrolase 14 family.</text>
</comment>
<evidence type="ECO:0000256" key="7">
    <source>
        <dbReference type="ARBA" id="ARBA00023326"/>
    </source>
</evidence>
<keyword evidence="4 8" id="KW-0378">Hydrolase</keyword>
<evidence type="ECO:0000256" key="1">
    <source>
        <dbReference type="ARBA" id="ARBA00000546"/>
    </source>
</evidence>
<evidence type="ECO:0000256" key="10">
    <source>
        <dbReference type="SAM" id="SignalP"/>
    </source>
</evidence>
<dbReference type="Gene3D" id="3.20.20.80">
    <property type="entry name" value="Glycosidases"/>
    <property type="match status" value="1"/>
</dbReference>
<evidence type="ECO:0000256" key="6">
    <source>
        <dbReference type="ARBA" id="ARBA00023295"/>
    </source>
</evidence>
<keyword evidence="12" id="KW-1185">Reference proteome</keyword>
<evidence type="ECO:0000256" key="3">
    <source>
        <dbReference type="ARBA" id="ARBA00012594"/>
    </source>
</evidence>
<evidence type="ECO:0000313" key="12">
    <source>
        <dbReference type="Proteomes" id="UP000241769"/>
    </source>
</evidence>
<evidence type="ECO:0000256" key="9">
    <source>
        <dbReference type="SAM" id="MobiDB-lite"/>
    </source>
</evidence>
<evidence type="ECO:0000256" key="2">
    <source>
        <dbReference type="ARBA" id="ARBA00005652"/>
    </source>
</evidence>
<dbReference type="InterPro" id="IPR001554">
    <property type="entry name" value="Glyco_hydro_14"/>
</dbReference>
<dbReference type="PROSITE" id="PS00679">
    <property type="entry name" value="BETA_AMYLASE_2"/>
    <property type="match status" value="1"/>
</dbReference>
<evidence type="ECO:0000256" key="8">
    <source>
        <dbReference type="RuleBase" id="RU000509"/>
    </source>
</evidence>
<dbReference type="SUPFAM" id="SSF51445">
    <property type="entry name" value="(Trans)glycosidases"/>
    <property type="match status" value="1"/>
</dbReference>
<keyword evidence="7 8" id="KW-0624">Polysaccharide degradation</keyword>
<comment type="catalytic activity">
    <reaction evidence="1 8">
        <text>Hydrolysis of (1-&gt;4)-alpha-D-glucosidic linkages in polysaccharides so as to remove successive maltose units from the non-reducing ends of the chains.</text>
        <dbReference type="EC" id="3.2.1.2"/>
    </reaction>
</comment>
<keyword evidence="6 8" id="KW-0326">Glycosidase</keyword>
<sequence>MKVTLLLFIGLIALALSVPTSVMMPLDLISRDGVLKDPQNLETQLKRLKEANVNGIMVDVWWGIVERYQPKQYNWKPYQQLYEIVARVDLHLQPVMSFHQCGTNVGDQCYVPLPDWVLEVGKENREFNCRVTSEPLPADIFYHSTAGDWDQEYLSLGVDDEALFQDRTPVDIYNDFFASYVENFGEYLGNTTREVQIGGRKILAGNLSPKGLGPAGELRYPSYQLQDNKWSYCGIGAFQAGDKYMQENLKAAAEAAGHSDWNHSPDAGSYNSRPDNTKFFTNNDDNFASPYGQFFLGELTTTITTDSSDWYTNQLLVHAQKVLSKANGAFQPLGLHLAAKVTTSAVSTGGMTAHTTPPRPPQATSNTGTNMAYDKIARVFAKCTTTFDFTRLKMKNQNGDCESRAEDLVTRTKQAANSANIGEVDLHRCRWLMGASFSGKNALPICGSWGCDWNGFNQVLSQARNNGVIKRFTFLRLDDDLVNKNMNDFSTFVNKMQQIQ</sequence>
<feature type="region of interest" description="Disordered" evidence="9">
    <location>
        <begin position="348"/>
        <end position="367"/>
    </location>
</feature>
<dbReference type="AlphaFoldDB" id="A0A2P6NIH0"/>
<dbReference type="Pfam" id="PF01373">
    <property type="entry name" value="Glyco_hydro_14"/>
    <property type="match status" value="1"/>
</dbReference>
<reference evidence="11 12" key="1">
    <citation type="journal article" date="2018" name="Genome Biol. Evol.">
        <title>Multiple Roots of Fruiting Body Formation in Amoebozoa.</title>
        <authorList>
            <person name="Hillmann F."/>
            <person name="Forbes G."/>
            <person name="Novohradska S."/>
            <person name="Ferling I."/>
            <person name="Riege K."/>
            <person name="Groth M."/>
            <person name="Westermann M."/>
            <person name="Marz M."/>
            <person name="Spaller T."/>
            <person name="Winckler T."/>
            <person name="Schaap P."/>
            <person name="Glockner G."/>
        </authorList>
    </citation>
    <scope>NUCLEOTIDE SEQUENCE [LARGE SCALE GENOMIC DNA]</scope>
    <source>
        <strain evidence="11 12">Jena</strain>
    </source>
</reference>